<organism evidence="1 2">
    <name type="scientific">Nitrosopumilus piranensis</name>
    <dbReference type="NCBI Taxonomy" id="1582439"/>
    <lineage>
        <taxon>Archaea</taxon>
        <taxon>Nitrososphaerota</taxon>
        <taxon>Nitrososphaeria</taxon>
        <taxon>Nitrosopumilales</taxon>
        <taxon>Nitrosopumilaceae</taxon>
        <taxon>Nitrosopumilus</taxon>
    </lineage>
</organism>
<dbReference type="PATRIC" id="fig|1582439.9.peg.1535"/>
<sequence length="69" mass="8180">MTVKKAIKILDWWINHKKTSMEKLLKQWNYDPKKPTKVEKLLIDSTDTDVYNLEAIRAQLVPKCPIQKI</sequence>
<dbReference type="RefSeq" id="WP_148703494.1">
    <property type="nucleotide sequence ID" value="NZ_CP010868.1"/>
</dbReference>
<dbReference type="KEGG" id="nid:NPIRD3C_1487"/>
<keyword evidence="2" id="KW-1185">Reference proteome</keyword>
<reference evidence="2" key="1">
    <citation type="submission" date="2015-02" db="EMBL/GenBank/DDBJ databases">
        <title>Characterization of two novel Thaumarchaeota isolated from the Northern Adriatic Sea.</title>
        <authorList>
            <person name="Bayer B."/>
            <person name="Vojvoda J."/>
            <person name="Offre P."/>
            <person name="Srivastava A."/>
            <person name="Elisabeth N."/>
            <person name="Garcia J.A.L."/>
            <person name="Schleper C."/>
            <person name="Herndl G.J."/>
        </authorList>
    </citation>
    <scope>NUCLEOTIDE SEQUENCE [LARGE SCALE GENOMIC DNA]</scope>
    <source>
        <strain evidence="2">D3C</strain>
    </source>
</reference>
<gene>
    <name evidence="1" type="ORF">NPIRD3C_1487</name>
</gene>
<evidence type="ECO:0000313" key="1">
    <source>
        <dbReference type="EMBL" id="AJM92699.1"/>
    </source>
</evidence>
<dbReference type="GeneID" id="41600603"/>
<dbReference type="EMBL" id="CP010868">
    <property type="protein sequence ID" value="AJM92699.1"/>
    <property type="molecule type" value="Genomic_DNA"/>
</dbReference>
<reference evidence="1 2" key="2">
    <citation type="journal article" date="2016" name="ISME J.">
        <title>Physiological and genomic characterization of two novel marine thaumarchaeal strains indicates niche differentiation.</title>
        <authorList>
            <person name="Bayer B."/>
            <person name="Vojvoda J."/>
            <person name="Offre P."/>
            <person name="Alves R.J."/>
            <person name="Elisabeth N.H."/>
            <person name="Garcia J.A."/>
            <person name="Volland J.M."/>
            <person name="Srivastava A."/>
            <person name="Schleper C."/>
            <person name="Herndl G.J."/>
        </authorList>
    </citation>
    <scope>NUCLEOTIDE SEQUENCE [LARGE SCALE GENOMIC DNA]</scope>
    <source>
        <strain evidence="1 2">D3C</strain>
    </source>
</reference>
<dbReference type="STRING" id="1582439.NPIRD3C_1487"/>
<name>A0A0C5BWR7_9ARCH</name>
<dbReference type="Proteomes" id="UP000032027">
    <property type="component" value="Chromosome"/>
</dbReference>
<reference evidence="1 2" key="3">
    <citation type="journal article" date="2019" name="Int. J. Syst. Evol. Microbiol.">
        <title>Nitrosopumilus adriaticus sp. nov. and Nitrosopumilus piranensis sp. nov., two ammonia-oxidizing archaea from the Adriatic Sea and members of the class Nitrososphaeria.</title>
        <authorList>
            <person name="Bayer B."/>
            <person name="Vojvoda J."/>
            <person name="Reinthaler T."/>
            <person name="Reyes C."/>
            <person name="Pinto M."/>
            <person name="Herndl G.J."/>
        </authorList>
    </citation>
    <scope>NUCLEOTIDE SEQUENCE [LARGE SCALE GENOMIC DNA]</scope>
    <source>
        <strain evidence="1 2">D3C</strain>
    </source>
</reference>
<proteinExistence type="predicted"/>
<accession>A0A0C5BWR7</accession>
<evidence type="ECO:0000313" key="2">
    <source>
        <dbReference type="Proteomes" id="UP000032027"/>
    </source>
</evidence>
<protein>
    <submittedName>
        <fullName evidence="1">Uncharacterized protein</fullName>
    </submittedName>
</protein>
<dbReference type="AlphaFoldDB" id="A0A0C5BWR7"/>
<dbReference type="HOGENOM" id="CLU_2765854_0_0_2"/>